<keyword evidence="2" id="KW-1185">Reference proteome</keyword>
<dbReference type="Proteomes" id="UP000192907">
    <property type="component" value="Unassembled WGS sequence"/>
</dbReference>
<dbReference type="RefSeq" id="WP_132321294.1">
    <property type="nucleotide sequence ID" value="NZ_FWZT01000014.1"/>
</dbReference>
<dbReference type="PROSITE" id="PS51257">
    <property type="entry name" value="PROKAR_LIPOPROTEIN"/>
    <property type="match status" value="1"/>
</dbReference>
<accession>A0A1Y6C843</accession>
<gene>
    <name evidence="1" type="ORF">SAMN06296036_114170</name>
</gene>
<evidence type="ECO:0008006" key="3">
    <source>
        <dbReference type="Google" id="ProtNLM"/>
    </source>
</evidence>
<evidence type="ECO:0000313" key="1">
    <source>
        <dbReference type="EMBL" id="SMF47958.1"/>
    </source>
</evidence>
<evidence type="ECO:0000313" key="2">
    <source>
        <dbReference type="Proteomes" id="UP000192907"/>
    </source>
</evidence>
<protein>
    <recommendedName>
        <fullName evidence="3">Lipoprotein</fullName>
    </recommendedName>
</protein>
<organism evidence="1 2">
    <name type="scientific">Pseudobacteriovorax antillogorgiicola</name>
    <dbReference type="NCBI Taxonomy" id="1513793"/>
    <lineage>
        <taxon>Bacteria</taxon>
        <taxon>Pseudomonadati</taxon>
        <taxon>Bdellovibrionota</taxon>
        <taxon>Oligoflexia</taxon>
        <taxon>Oligoflexales</taxon>
        <taxon>Pseudobacteriovoracaceae</taxon>
        <taxon>Pseudobacteriovorax</taxon>
    </lineage>
</organism>
<dbReference type="OrthoDB" id="9963885at2"/>
<sequence length="325" mass="36304">MKTLNAVAVLLFITACQNAPEETNEFSKTKLSVELQEQGEGIQLTDLQAPLAYVSKAELWCDDALRTELEFTNDSKSVELFSGLDNCELHLKEFYFGGTYKIGELHSEGIYQFDLRDEATNDLIDRKLVRSVQPIYYALPQDQCREQCPEVREAQVTFPHSVLDIKKEVLVNDVSFSKLEVGLEEEPAPMCESVHAKFVESTNPFEAPFLEVELNNCLNTINTTDLEFAVGPTSLDQDGNLPVNITVVDALNAVDNFPVVAEQDGNNYKITFTFQDLKDNFTDTSVLTYLTFDYAVVIKNKGGISGLVYLLENECELIGGLTPLP</sequence>
<dbReference type="EMBL" id="FWZT01000014">
    <property type="protein sequence ID" value="SMF47958.1"/>
    <property type="molecule type" value="Genomic_DNA"/>
</dbReference>
<proteinExistence type="predicted"/>
<name>A0A1Y6C843_9BACT</name>
<dbReference type="AlphaFoldDB" id="A0A1Y6C843"/>
<reference evidence="2" key="1">
    <citation type="submission" date="2017-04" db="EMBL/GenBank/DDBJ databases">
        <authorList>
            <person name="Varghese N."/>
            <person name="Submissions S."/>
        </authorList>
    </citation>
    <scope>NUCLEOTIDE SEQUENCE [LARGE SCALE GENOMIC DNA]</scope>
    <source>
        <strain evidence="2">RKEM611</strain>
    </source>
</reference>